<accession>A0A9Q1CC57</accession>
<dbReference type="EMBL" id="JAIZAY010000005">
    <property type="protein sequence ID" value="KAJ8041979.1"/>
    <property type="molecule type" value="Genomic_DNA"/>
</dbReference>
<evidence type="ECO:0000313" key="2">
    <source>
        <dbReference type="EMBL" id="KAJ8041979.1"/>
    </source>
</evidence>
<organism evidence="2 3">
    <name type="scientific">Holothuria leucospilota</name>
    <name type="common">Black long sea cucumber</name>
    <name type="synonym">Mertensiothuria leucospilota</name>
    <dbReference type="NCBI Taxonomy" id="206669"/>
    <lineage>
        <taxon>Eukaryota</taxon>
        <taxon>Metazoa</taxon>
        <taxon>Echinodermata</taxon>
        <taxon>Eleutherozoa</taxon>
        <taxon>Echinozoa</taxon>
        <taxon>Holothuroidea</taxon>
        <taxon>Aspidochirotacea</taxon>
        <taxon>Aspidochirotida</taxon>
        <taxon>Holothuriidae</taxon>
        <taxon>Holothuria</taxon>
    </lineage>
</organism>
<comment type="caution">
    <text evidence="2">The sequence shown here is derived from an EMBL/GenBank/DDBJ whole genome shotgun (WGS) entry which is preliminary data.</text>
</comment>
<sequence>MSAANQEVELEGEAELQIESFQLAERDPGPSTDPKTEADALRRSERERHLTYKAQQLVEEEVLQQSKEIQSTYETWRKCAVETRKQLRTAITLERLQELQVNLKTSLDKVVGHYEQLKKFGTPEKDIVTKVDNCCSISNDLTETLTRRRLESPQEFNAIKEKEGVRELKYAHPSVFGESLETITSLSEWRSDDGLIRAEL</sequence>
<evidence type="ECO:0000313" key="3">
    <source>
        <dbReference type="Proteomes" id="UP001152320"/>
    </source>
</evidence>
<keyword evidence="3" id="KW-1185">Reference proteome</keyword>
<proteinExistence type="predicted"/>
<gene>
    <name evidence="2" type="ORF">HOLleu_12931</name>
</gene>
<name>A0A9Q1CC57_HOLLE</name>
<protein>
    <submittedName>
        <fullName evidence="2">Uncharacterized protein</fullName>
    </submittedName>
</protein>
<evidence type="ECO:0000256" key="1">
    <source>
        <dbReference type="SAM" id="MobiDB-lite"/>
    </source>
</evidence>
<feature type="region of interest" description="Disordered" evidence="1">
    <location>
        <begin position="22"/>
        <end position="45"/>
    </location>
</feature>
<feature type="compositionally biased region" description="Basic and acidic residues" evidence="1">
    <location>
        <begin position="24"/>
        <end position="45"/>
    </location>
</feature>
<reference evidence="2" key="1">
    <citation type="submission" date="2021-10" db="EMBL/GenBank/DDBJ databases">
        <title>Tropical sea cucumber genome reveals ecological adaptation and Cuvierian tubules defense mechanism.</title>
        <authorList>
            <person name="Chen T."/>
        </authorList>
    </citation>
    <scope>NUCLEOTIDE SEQUENCE</scope>
    <source>
        <strain evidence="2">Nanhai2018</strain>
        <tissue evidence="2">Muscle</tissue>
    </source>
</reference>
<dbReference type="AlphaFoldDB" id="A0A9Q1CC57"/>
<dbReference type="Proteomes" id="UP001152320">
    <property type="component" value="Chromosome 5"/>
</dbReference>